<organism evidence="1 2">
    <name type="scientific">Candidatus Stercoripulliclostridium merdipullorum</name>
    <dbReference type="NCBI Taxonomy" id="2840952"/>
    <lineage>
        <taxon>Bacteria</taxon>
        <taxon>Bacillati</taxon>
        <taxon>Bacillota</taxon>
        <taxon>Clostridia</taxon>
        <taxon>Eubacteriales</taxon>
        <taxon>Candidatus Stercoripulliclostridium</taxon>
    </lineage>
</organism>
<dbReference type="Proteomes" id="UP000886891">
    <property type="component" value="Unassembled WGS sequence"/>
</dbReference>
<sequence length="187" mass="21224">MSEQERLTCAKNWILQLANGINPLDDTPIAEDNPINDVRLSRCLFYVGEVLKQVEESGVPVKVKRGKKQPFSFPPEVKENFVCSEAALSLSEFARMINTAIDRTTVKTISYKQIYRYLLSEGLLEEAIDESGKMIKRPTQRGIAVGILSEIRRNYQGYAYRAILYSKPAQQYIIDHIDQIATAATMF</sequence>
<name>A0A9D1NBN0_9FIRM</name>
<protein>
    <submittedName>
        <fullName evidence="1">Uncharacterized protein</fullName>
    </submittedName>
</protein>
<gene>
    <name evidence="1" type="ORF">IAB14_02305</name>
</gene>
<proteinExistence type="predicted"/>
<accession>A0A9D1NBN0</accession>
<dbReference type="AlphaFoldDB" id="A0A9D1NBN0"/>
<dbReference type="EMBL" id="DVOH01000016">
    <property type="protein sequence ID" value="HIU99930.1"/>
    <property type="molecule type" value="Genomic_DNA"/>
</dbReference>
<evidence type="ECO:0000313" key="1">
    <source>
        <dbReference type="EMBL" id="HIU99930.1"/>
    </source>
</evidence>
<evidence type="ECO:0000313" key="2">
    <source>
        <dbReference type="Proteomes" id="UP000886891"/>
    </source>
</evidence>
<reference evidence="1" key="1">
    <citation type="submission" date="2020-10" db="EMBL/GenBank/DDBJ databases">
        <authorList>
            <person name="Gilroy R."/>
        </authorList>
    </citation>
    <scope>NUCLEOTIDE SEQUENCE</scope>
    <source>
        <strain evidence="1">23406</strain>
    </source>
</reference>
<reference evidence="1" key="2">
    <citation type="journal article" date="2021" name="PeerJ">
        <title>Extensive microbial diversity within the chicken gut microbiome revealed by metagenomics and culture.</title>
        <authorList>
            <person name="Gilroy R."/>
            <person name="Ravi A."/>
            <person name="Getino M."/>
            <person name="Pursley I."/>
            <person name="Horton D.L."/>
            <person name="Alikhan N.F."/>
            <person name="Baker D."/>
            <person name="Gharbi K."/>
            <person name="Hall N."/>
            <person name="Watson M."/>
            <person name="Adriaenssens E.M."/>
            <person name="Foster-Nyarko E."/>
            <person name="Jarju S."/>
            <person name="Secka A."/>
            <person name="Antonio M."/>
            <person name="Oren A."/>
            <person name="Chaudhuri R.R."/>
            <person name="La Ragione R."/>
            <person name="Hildebrand F."/>
            <person name="Pallen M.J."/>
        </authorList>
    </citation>
    <scope>NUCLEOTIDE SEQUENCE</scope>
    <source>
        <strain evidence="1">23406</strain>
    </source>
</reference>
<comment type="caution">
    <text evidence="1">The sequence shown here is derived from an EMBL/GenBank/DDBJ whole genome shotgun (WGS) entry which is preliminary data.</text>
</comment>